<dbReference type="AlphaFoldDB" id="A0A395IK98"/>
<organism evidence="2 3">
    <name type="scientific">Monilinia fructigena</name>
    <dbReference type="NCBI Taxonomy" id="38457"/>
    <lineage>
        <taxon>Eukaryota</taxon>
        <taxon>Fungi</taxon>
        <taxon>Dikarya</taxon>
        <taxon>Ascomycota</taxon>
        <taxon>Pezizomycotina</taxon>
        <taxon>Leotiomycetes</taxon>
        <taxon>Helotiales</taxon>
        <taxon>Sclerotiniaceae</taxon>
        <taxon>Monilinia</taxon>
    </lineage>
</organism>
<feature type="compositionally biased region" description="Polar residues" evidence="1">
    <location>
        <begin position="100"/>
        <end position="110"/>
    </location>
</feature>
<dbReference type="EMBL" id="QKRW01000068">
    <property type="protein sequence ID" value="RAL58819.1"/>
    <property type="molecule type" value="Genomic_DNA"/>
</dbReference>
<evidence type="ECO:0000313" key="2">
    <source>
        <dbReference type="EMBL" id="RAL58819.1"/>
    </source>
</evidence>
<feature type="compositionally biased region" description="Basic and acidic residues" evidence="1">
    <location>
        <begin position="197"/>
        <end position="211"/>
    </location>
</feature>
<evidence type="ECO:0000313" key="3">
    <source>
        <dbReference type="Proteomes" id="UP000249056"/>
    </source>
</evidence>
<feature type="region of interest" description="Disordered" evidence="1">
    <location>
        <begin position="197"/>
        <end position="218"/>
    </location>
</feature>
<dbReference type="OrthoDB" id="3544285at2759"/>
<reference evidence="2 3" key="1">
    <citation type="submission" date="2018-06" db="EMBL/GenBank/DDBJ databases">
        <title>Genome Sequence of the Brown Rot Fungal Pathogen Monilinia fructigena.</title>
        <authorList>
            <person name="Landi L."/>
            <person name="De Miccolis Angelini R.M."/>
            <person name="Pollastro S."/>
            <person name="Abate D."/>
            <person name="Faretra F."/>
            <person name="Romanazzi G."/>
        </authorList>
    </citation>
    <scope>NUCLEOTIDE SEQUENCE [LARGE SCALE GENOMIC DNA]</scope>
    <source>
        <strain evidence="2 3">Mfrg269</strain>
    </source>
</reference>
<feature type="region of interest" description="Disordered" evidence="1">
    <location>
        <begin position="100"/>
        <end position="126"/>
    </location>
</feature>
<dbReference type="Proteomes" id="UP000249056">
    <property type="component" value="Unassembled WGS sequence"/>
</dbReference>
<evidence type="ECO:0000256" key="1">
    <source>
        <dbReference type="SAM" id="MobiDB-lite"/>
    </source>
</evidence>
<comment type="caution">
    <text evidence="2">The sequence shown here is derived from an EMBL/GenBank/DDBJ whole genome shotgun (WGS) entry which is preliminary data.</text>
</comment>
<sequence length="419" mass="47026">MFAINQIDQNATPQVQPHHDTVSKAKTNVLATDHDAALEVQFKGPRKWSWGQERLMTGKDTALVKKSEGSTFWYSTRKSPSTPSTIPFSTTPLSDITSMVSAESNSNASMATAPPTRPLPSLPRGKTVENEAVTEVRALSAEELSDALINKYAEGLLAKHRQQPKVVYPVEECDYDLEGERPSCGCELESLCNETHKNQEAGSHTTDHDSDAPSTSEGSAIGDEIWLMWEGRLAVLDAAELRAMEERSQQGNRSSAEQTLLDLPERDLRLEGELQHCAEIKEELLEKLESERPLASKIQAVAEFFDAVGKEIKKVKGWTEELLEAEAKIDGGYDGVWEEEMPNPNMQANEHMQNIQLDDRSDCSVTGSDTSDYYSCRPKFANRRQRREASLYRRRICHHITTNIYRQLIDGENRDRDSN</sequence>
<gene>
    <name evidence="2" type="ORF">DID88_009129</name>
</gene>
<name>A0A395IK98_9HELO</name>
<protein>
    <submittedName>
        <fullName evidence="2">Uncharacterized protein</fullName>
    </submittedName>
</protein>
<proteinExistence type="predicted"/>
<accession>A0A395IK98</accession>
<keyword evidence="3" id="KW-1185">Reference proteome</keyword>